<evidence type="ECO:0000313" key="3">
    <source>
        <dbReference type="Proteomes" id="UP000198704"/>
    </source>
</evidence>
<evidence type="ECO:0000256" key="1">
    <source>
        <dbReference type="SAM" id="MobiDB-lite"/>
    </source>
</evidence>
<name>A0A1G9RCC7_9HYPH</name>
<dbReference type="STRING" id="582672.SAMN05216360_101192"/>
<proteinExistence type="predicted"/>
<evidence type="ECO:0000313" key="2">
    <source>
        <dbReference type="EMBL" id="SDM20740.1"/>
    </source>
</evidence>
<feature type="region of interest" description="Disordered" evidence="1">
    <location>
        <begin position="47"/>
        <end position="105"/>
    </location>
</feature>
<protein>
    <submittedName>
        <fullName evidence="2">Uncharacterized protein</fullName>
    </submittedName>
</protein>
<keyword evidence="3" id="KW-1185">Reference proteome</keyword>
<dbReference type="AlphaFoldDB" id="A0A1G9RCC7"/>
<dbReference type="RefSeq" id="WP_091712556.1">
    <property type="nucleotide sequence ID" value="NZ_FNHS01000001.1"/>
</dbReference>
<dbReference type="OrthoDB" id="8003757at2"/>
<feature type="compositionally biased region" description="Basic and acidic residues" evidence="1">
    <location>
        <begin position="90"/>
        <end position="105"/>
    </location>
</feature>
<dbReference type="Proteomes" id="UP000198704">
    <property type="component" value="Unassembled WGS sequence"/>
</dbReference>
<sequence>MERLLIILAILIFVIALVAVATMAARGRREPLRMGSELDSEDEDLFLGAVGPRSSPIDRSAQVLEQRPPGPHVLDLEASELEPIRALTRTGRDEPARRDPPEAGR</sequence>
<accession>A0A1G9RCC7</accession>
<reference evidence="3" key="1">
    <citation type="submission" date="2016-10" db="EMBL/GenBank/DDBJ databases">
        <authorList>
            <person name="Varghese N."/>
            <person name="Submissions S."/>
        </authorList>
    </citation>
    <scope>NUCLEOTIDE SEQUENCE [LARGE SCALE GENOMIC DNA]</scope>
    <source>
        <strain evidence="3">BL47</strain>
    </source>
</reference>
<organism evidence="2 3">
    <name type="scientific">Methylobacterium phyllostachyos</name>
    <dbReference type="NCBI Taxonomy" id="582672"/>
    <lineage>
        <taxon>Bacteria</taxon>
        <taxon>Pseudomonadati</taxon>
        <taxon>Pseudomonadota</taxon>
        <taxon>Alphaproteobacteria</taxon>
        <taxon>Hyphomicrobiales</taxon>
        <taxon>Methylobacteriaceae</taxon>
        <taxon>Methylobacterium</taxon>
    </lineage>
</organism>
<gene>
    <name evidence="2" type="ORF">SAMN05216360_101192</name>
</gene>
<dbReference type="EMBL" id="FNHS01000001">
    <property type="protein sequence ID" value="SDM20740.1"/>
    <property type="molecule type" value="Genomic_DNA"/>
</dbReference>